<organism evidence="2 3">
    <name type="scientific">Pseudonocardia alaniniphila</name>
    <dbReference type="NCBI Taxonomy" id="75291"/>
    <lineage>
        <taxon>Bacteria</taxon>
        <taxon>Bacillati</taxon>
        <taxon>Actinomycetota</taxon>
        <taxon>Actinomycetes</taxon>
        <taxon>Pseudonocardiales</taxon>
        <taxon>Pseudonocardiaceae</taxon>
        <taxon>Pseudonocardia</taxon>
    </lineage>
</organism>
<dbReference type="Pfam" id="PF14015">
    <property type="entry name" value="DUF4231"/>
    <property type="match status" value="1"/>
</dbReference>
<dbReference type="NCBIfam" id="NF033634">
    <property type="entry name" value="SLATT_1"/>
    <property type="match status" value="1"/>
</dbReference>
<accession>A0ABS9TEU9</accession>
<gene>
    <name evidence="2" type="ORF">MMF94_15270</name>
</gene>
<protein>
    <submittedName>
        <fullName evidence="2">DUF4231 domain-containing protein</fullName>
    </submittedName>
</protein>
<proteinExistence type="predicted"/>
<name>A0ABS9TEU9_9PSEU</name>
<evidence type="ECO:0000313" key="2">
    <source>
        <dbReference type="EMBL" id="MCH6167047.1"/>
    </source>
</evidence>
<comment type="caution">
    <text evidence="2">The sequence shown here is derived from an EMBL/GenBank/DDBJ whole genome shotgun (WGS) entry which is preliminary data.</text>
</comment>
<dbReference type="EMBL" id="JAKXMK010000012">
    <property type="protein sequence ID" value="MCH6167047.1"/>
    <property type="molecule type" value="Genomic_DNA"/>
</dbReference>
<reference evidence="2 3" key="1">
    <citation type="submission" date="2022-03" db="EMBL/GenBank/DDBJ databases">
        <title>Pseudonocardia alaer sp. nov., a novel actinomycete isolated from reed forest soil.</title>
        <authorList>
            <person name="Wang L."/>
        </authorList>
    </citation>
    <scope>NUCLEOTIDE SEQUENCE [LARGE SCALE GENOMIC DNA]</scope>
    <source>
        <strain evidence="2 3">Y-16303</strain>
    </source>
</reference>
<keyword evidence="1" id="KW-1133">Transmembrane helix</keyword>
<keyword evidence="1" id="KW-0472">Membrane</keyword>
<feature type="transmembrane region" description="Helical" evidence="1">
    <location>
        <begin position="37"/>
        <end position="55"/>
    </location>
</feature>
<evidence type="ECO:0000313" key="3">
    <source>
        <dbReference type="Proteomes" id="UP001299970"/>
    </source>
</evidence>
<dbReference type="InterPro" id="IPR025325">
    <property type="entry name" value="DUF4231"/>
</dbReference>
<dbReference type="RefSeq" id="WP_241037195.1">
    <property type="nucleotide sequence ID" value="NZ_BAAAJF010000015.1"/>
</dbReference>
<dbReference type="Proteomes" id="UP001299970">
    <property type="component" value="Unassembled WGS sequence"/>
</dbReference>
<sequence length="148" mass="16627">MEQGHEPGYALTVADNSFHWYRTAAIRARRLYRSSEIGAIVLSAFVPLSIAIIPSNTIVPAILGSVVVVVTGLRSVFHWHENYLRFSRAREAVEAERRRYRSGIAPYSDTVARDGILIEAVTRIEQEEMGQWLQVAAQSRSDQAKQSI</sequence>
<feature type="transmembrane region" description="Helical" evidence="1">
    <location>
        <begin position="61"/>
        <end position="80"/>
    </location>
</feature>
<keyword evidence="3" id="KW-1185">Reference proteome</keyword>
<keyword evidence="1" id="KW-0812">Transmembrane</keyword>
<evidence type="ECO:0000256" key="1">
    <source>
        <dbReference type="SAM" id="Phobius"/>
    </source>
</evidence>